<reference evidence="2" key="1">
    <citation type="submission" date="2022-11" db="UniProtKB">
        <authorList>
            <consortium name="WormBaseParasite"/>
        </authorList>
    </citation>
    <scope>IDENTIFICATION</scope>
</reference>
<dbReference type="WBParaSite" id="PDA_v2.g26380.t1">
    <property type="protein sequence ID" value="PDA_v2.g26380.t1"/>
    <property type="gene ID" value="PDA_v2.g26380"/>
</dbReference>
<evidence type="ECO:0000313" key="2">
    <source>
        <dbReference type="WBParaSite" id="PDA_v2.g26380.t1"/>
    </source>
</evidence>
<keyword evidence="1" id="KW-1185">Reference proteome</keyword>
<dbReference type="AlphaFoldDB" id="A0A914QGI6"/>
<sequence length="352" mass="41158">MILDASIAFFRSNFPRKIIFTHQNSKKLFLDEEILIRNGFYICNENYSVFPPINFDTEIIQALAEEDKDLKNIQEKVIKVLEIFYENEKFGRNIFQEQFEPYFWRHCFKEPLFLGIRNAATKFFIATSSKPISLESFNQGNLVFSLNSVVPDDQTTIKWCSKLFSSIKCRLNAYMNSGIFVETPQQYRQLFAIVCYEIAKLLIFQNNFCSALQILDEGIMKGIQFDDNNLGKLAFCISSKLPSLPKIKVCQSLYPIPKPAPNSRQIPCLIRPSLEEFLQYLDRPIVIKDFVKHFPLYEFFDFDYLNDVHGYRRVPIEFGSSYAGEDYSQKIVTIHEYLRDYLTLESSAKSKF</sequence>
<dbReference type="Proteomes" id="UP000887578">
    <property type="component" value="Unplaced"/>
</dbReference>
<organism evidence="1 2">
    <name type="scientific">Panagrolaimus davidi</name>
    <dbReference type="NCBI Taxonomy" id="227884"/>
    <lineage>
        <taxon>Eukaryota</taxon>
        <taxon>Metazoa</taxon>
        <taxon>Ecdysozoa</taxon>
        <taxon>Nematoda</taxon>
        <taxon>Chromadorea</taxon>
        <taxon>Rhabditida</taxon>
        <taxon>Tylenchina</taxon>
        <taxon>Panagrolaimomorpha</taxon>
        <taxon>Panagrolaimoidea</taxon>
        <taxon>Panagrolaimidae</taxon>
        <taxon>Panagrolaimus</taxon>
    </lineage>
</organism>
<accession>A0A914QGI6</accession>
<dbReference type="Gene3D" id="2.60.120.650">
    <property type="entry name" value="Cupin"/>
    <property type="match status" value="1"/>
</dbReference>
<evidence type="ECO:0000313" key="1">
    <source>
        <dbReference type="Proteomes" id="UP000887578"/>
    </source>
</evidence>
<name>A0A914QGI6_9BILA</name>
<proteinExistence type="predicted"/>
<protein>
    <submittedName>
        <fullName evidence="2">Uncharacterized protein</fullName>
    </submittedName>
</protein>
<dbReference type="SUPFAM" id="SSF51197">
    <property type="entry name" value="Clavaminate synthase-like"/>
    <property type="match status" value="1"/>
</dbReference>